<accession>A0ABR7DMN5</accession>
<evidence type="ECO:0000259" key="1">
    <source>
        <dbReference type="Pfam" id="PF07929"/>
    </source>
</evidence>
<dbReference type="Gene3D" id="3.10.290.30">
    <property type="entry name" value="MM3350-like"/>
    <property type="match status" value="1"/>
</dbReference>
<organism evidence="2 3">
    <name type="scientific">Parabacteroides hominis</name>
    <dbReference type="NCBI Taxonomy" id="2763057"/>
    <lineage>
        <taxon>Bacteria</taxon>
        <taxon>Pseudomonadati</taxon>
        <taxon>Bacteroidota</taxon>
        <taxon>Bacteroidia</taxon>
        <taxon>Bacteroidales</taxon>
        <taxon>Tannerellaceae</taxon>
        <taxon>Parabacteroides</taxon>
    </lineage>
</organism>
<feature type="domain" description="Plasmid pRiA4b Orf3-like" evidence="1">
    <location>
        <begin position="2"/>
        <end position="177"/>
    </location>
</feature>
<dbReference type="Pfam" id="PF07929">
    <property type="entry name" value="PRiA4_ORF3"/>
    <property type="match status" value="1"/>
</dbReference>
<keyword evidence="3" id="KW-1185">Reference proteome</keyword>
<evidence type="ECO:0000313" key="2">
    <source>
        <dbReference type="EMBL" id="MBC5632699.1"/>
    </source>
</evidence>
<dbReference type="PANTHER" id="PTHR41878:SF1">
    <property type="entry name" value="TNPR PROTEIN"/>
    <property type="match status" value="1"/>
</dbReference>
<dbReference type="Proteomes" id="UP000651475">
    <property type="component" value="Unassembled WGS sequence"/>
</dbReference>
<name>A0ABR7DMN5_9BACT</name>
<evidence type="ECO:0000313" key="3">
    <source>
        <dbReference type="Proteomes" id="UP000651475"/>
    </source>
</evidence>
<dbReference type="InterPro" id="IPR012912">
    <property type="entry name" value="Plasmid_pRiA4b_Orf3-like"/>
</dbReference>
<dbReference type="PANTHER" id="PTHR41878">
    <property type="entry name" value="LEXA REPRESSOR-RELATED"/>
    <property type="match status" value="1"/>
</dbReference>
<protein>
    <submittedName>
        <fullName evidence="2">Plasmid pRiA4b ORF-3 family protein</fullName>
    </submittedName>
</protein>
<dbReference type="InterPro" id="IPR024047">
    <property type="entry name" value="MM3350-like_sf"/>
</dbReference>
<proteinExistence type="predicted"/>
<dbReference type="EMBL" id="JACOOJ010000010">
    <property type="protein sequence ID" value="MBC5632699.1"/>
    <property type="molecule type" value="Genomic_DNA"/>
</dbReference>
<dbReference type="RefSeq" id="WP_186929458.1">
    <property type="nucleotide sequence ID" value="NZ_JACOOJ010000010.1"/>
</dbReference>
<gene>
    <name evidence="2" type="ORF">H8S65_07960</name>
</gene>
<sequence length="192" mass="22559">MVYLFKIKLKGITKPPVWRKVSVPENFTFLQFHQVIQTIFGWCGYHLFEFKDKEYPSSFRIAIPREDDFDLFTKAYDASETKLSKIFSENVKKLLYVYDFGDDWVHEITLESISEEKHKNAYCISGKGACPPEDCGGIYGYKHLKQVFQTTPDSEETQELREWLGLDDDEDWDADFFCAEEKEDINCDLKDI</sequence>
<dbReference type="SUPFAM" id="SSF159941">
    <property type="entry name" value="MM3350-like"/>
    <property type="match status" value="1"/>
</dbReference>
<reference evidence="2 3" key="1">
    <citation type="submission" date="2020-08" db="EMBL/GenBank/DDBJ databases">
        <title>Genome public.</title>
        <authorList>
            <person name="Liu C."/>
            <person name="Sun Q."/>
        </authorList>
    </citation>
    <scope>NUCLEOTIDE SEQUENCE [LARGE SCALE GENOMIC DNA]</scope>
    <source>
        <strain evidence="2 3">NSJ-79</strain>
    </source>
</reference>
<comment type="caution">
    <text evidence="2">The sequence shown here is derived from an EMBL/GenBank/DDBJ whole genome shotgun (WGS) entry which is preliminary data.</text>
</comment>